<accession>A0A182FYG3</accession>
<reference evidence="2 3" key="1">
    <citation type="journal article" date="2017" name="G3 (Bethesda)">
        <title>The Physical Genome Mapping of Anopheles albimanus Corrected Scaffold Misassemblies and Identified Interarm Rearrangements in Genus Anopheles.</title>
        <authorList>
            <person name="Artemov G.N."/>
            <person name="Peery A.N."/>
            <person name="Jiang X."/>
            <person name="Tu Z."/>
            <person name="Stegniy V.N."/>
            <person name="Sharakhova M.V."/>
            <person name="Sharakhov I.V."/>
        </authorList>
    </citation>
    <scope>NUCLEOTIDE SEQUENCE [LARGE SCALE GENOMIC DNA]</scope>
    <source>
        <strain evidence="2 3">ALBI9_A</strain>
    </source>
</reference>
<feature type="region of interest" description="Disordered" evidence="1">
    <location>
        <begin position="355"/>
        <end position="391"/>
    </location>
</feature>
<dbReference type="EnsemblMetazoa" id="AALB014654-RB">
    <property type="protein sequence ID" value="AALB014654-PB"/>
    <property type="gene ID" value="AALB014654"/>
</dbReference>
<evidence type="ECO:0000313" key="3">
    <source>
        <dbReference type="Proteomes" id="UP000069272"/>
    </source>
</evidence>
<evidence type="ECO:0000313" key="2">
    <source>
        <dbReference type="EnsemblMetazoa" id="AALB014654-PB"/>
    </source>
</evidence>
<dbReference type="STRING" id="7167.A0A182FYG3"/>
<dbReference type="KEGG" id="aali:118466340"/>
<dbReference type="Proteomes" id="UP000069272">
    <property type="component" value="Chromosome 3L"/>
</dbReference>
<evidence type="ECO:0000256" key="1">
    <source>
        <dbReference type="SAM" id="MobiDB-lite"/>
    </source>
</evidence>
<dbReference type="RefSeq" id="XP_035791363.1">
    <property type="nucleotide sequence ID" value="XM_035935470.1"/>
</dbReference>
<dbReference type="VEuPathDB" id="VectorBase:AALB20_035626"/>
<keyword evidence="3" id="KW-1185">Reference proteome</keyword>
<feature type="region of interest" description="Disordered" evidence="1">
    <location>
        <begin position="693"/>
        <end position="716"/>
    </location>
</feature>
<organism evidence="2 3">
    <name type="scientific">Anopheles albimanus</name>
    <name type="common">New world malaria mosquito</name>
    <dbReference type="NCBI Taxonomy" id="7167"/>
    <lineage>
        <taxon>Eukaryota</taxon>
        <taxon>Metazoa</taxon>
        <taxon>Ecdysozoa</taxon>
        <taxon>Arthropoda</taxon>
        <taxon>Hexapoda</taxon>
        <taxon>Insecta</taxon>
        <taxon>Pterygota</taxon>
        <taxon>Neoptera</taxon>
        <taxon>Endopterygota</taxon>
        <taxon>Diptera</taxon>
        <taxon>Nematocera</taxon>
        <taxon>Culicoidea</taxon>
        <taxon>Culicidae</taxon>
        <taxon>Anophelinae</taxon>
        <taxon>Anopheles</taxon>
    </lineage>
</organism>
<proteinExistence type="predicted"/>
<reference evidence="2" key="2">
    <citation type="submission" date="2022-08" db="UniProtKB">
        <authorList>
            <consortium name="EnsemblMetazoa"/>
        </authorList>
    </citation>
    <scope>IDENTIFICATION</scope>
    <source>
        <strain evidence="2">STECLA/ALBI9_A</strain>
    </source>
</reference>
<dbReference type="VEuPathDB" id="VectorBase:AALB014654"/>
<dbReference type="EnsemblMetazoa" id="AALB014654-RA">
    <property type="protein sequence ID" value="AALB014654-PA"/>
    <property type="gene ID" value="AALB014654"/>
</dbReference>
<sequence length="852" mass="96287">MLRHPARLEDADKQLPDNERLVASSVMDGNEHDDSHTACNYDVDGSKSCGSRNETINQNEVPLIAHVDKRTLQKFIEGDEILDQKNPFKCYDAAFDEFGDAAHTIEHTTSSIRHRSADDGELGFISKEEILRQSKYVKTYVKNPDKQLNYDKSVIEQMDVIRATGHELKDVIVLSPVRPPIPAPRKINSHIIDENKTYTCNDEMRSLRRGRMIKMELNTSKPTPMMRRDYCDLKVRVGSADVEESLYDSNEVVQNALKFDSRFRTVEFGSQDDIDTIAEKTDIGCTVPNTTLQSDTISDSISRISIQTAPSNPQESDCLIKRKEGDFAEEVKKSFSNTIKSADFRKYLQSRGLALIPTRQKQKANSSGPTLERSTSSATTSTSTKQRQPTKLSVLSKFLQSSIFEPKTGYSSTLQESSTKLIDPNKTKNSSFYCGSNKSSHIGRSYSMSAKPKVSFRQLDYRDTLDSKEDKNCQFSTMEFNRSTRHRTSFGGRSQPSLDSSYRRSMRNAGVQVNLENSKKDQGGLPGHVLDNSSSREVPVLQKITTRNVPLHRYIPVEKYYKLKHSTLVQGNGLKGYTTSPQTVVPVYSEPLRSGDPINYHIYEQTPDNLSREILYGHIGYIGSSQLSGWHPQNRRSFSSMQEGPTYGKLRSTYVSSPISNQSTPVRCTSETLDRQQILQKIYDFYRRSIRSNKPQNLKTNDTEPVGSNGAGVPSDHKMVRSEKQLHEQHFPDMEDCLATQVVQVRSQPSISLKEQVDTQQTQYDRNIENIYSFVTKQMNQLRVHDVKGQYTGSVGNIRNSTRLPKREMFLNSSYSNGGNCTAQPLGHTTCEADYVNIRGPPDGIQYRTSHC</sequence>
<feature type="compositionally biased region" description="Low complexity" evidence="1">
    <location>
        <begin position="374"/>
        <end position="384"/>
    </location>
</feature>
<dbReference type="OrthoDB" id="6022652at2759"/>
<dbReference type="AlphaFoldDB" id="A0A182FYG3"/>
<dbReference type="GeneID" id="118466340"/>
<protein>
    <submittedName>
        <fullName evidence="2">Uncharacterized protein</fullName>
    </submittedName>
</protein>
<feature type="compositionally biased region" description="Polar residues" evidence="1">
    <location>
        <begin position="363"/>
        <end position="373"/>
    </location>
</feature>
<dbReference type="RefSeq" id="XP_035791362.1">
    <property type="nucleotide sequence ID" value="XM_035935469.1"/>
</dbReference>
<name>A0A182FYG3_ANOAL</name>